<keyword evidence="4" id="KW-0539">Nucleus</keyword>
<reference evidence="7 8" key="1">
    <citation type="journal article" date="2008" name="Nature">
        <title>The genome of the choanoflagellate Monosiga brevicollis and the origin of metazoans.</title>
        <authorList>
            <consortium name="JGI Sequencing"/>
            <person name="King N."/>
            <person name="Westbrook M.J."/>
            <person name="Young S.L."/>
            <person name="Kuo A."/>
            <person name="Abedin M."/>
            <person name="Chapman J."/>
            <person name="Fairclough S."/>
            <person name="Hellsten U."/>
            <person name="Isogai Y."/>
            <person name="Letunic I."/>
            <person name="Marr M."/>
            <person name="Pincus D."/>
            <person name="Putnam N."/>
            <person name="Rokas A."/>
            <person name="Wright K.J."/>
            <person name="Zuzow R."/>
            <person name="Dirks W."/>
            <person name="Good M."/>
            <person name="Goodstein D."/>
            <person name="Lemons D."/>
            <person name="Li W."/>
            <person name="Lyons J.B."/>
            <person name="Morris A."/>
            <person name="Nichols S."/>
            <person name="Richter D.J."/>
            <person name="Salamov A."/>
            <person name="Bork P."/>
            <person name="Lim W.A."/>
            <person name="Manning G."/>
            <person name="Miller W.T."/>
            <person name="McGinnis W."/>
            <person name="Shapiro H."/>
            <person name="Tjian R."/>
            <person name="Grigoriev I.V."/>
            <person name="Rokhsar D."/>
        </authorList>
    </citation>
    <scope>NUCLEOTIDE SEQUENCE [LARGE SCALE GENOMIC DNA]</scope>
    <source>
        <strain evidence="8">MX1 / ATCC 50154</strain>
    </source>
</reference>
<keyword evidence="2" id="KW-0805">Transcription regulation</keyword>
<evidence type="ECO:0000256" key="5">
    <source>
        <dbReference type="SAM" id="MobiDB-lite"/>
    </source>
</evidence>
<dbReference type="KEGG" id="mbr:MONBRDRAFT_35682"/>
<sequence>MEEDGTRVDASKAARKNAKVRDMSQLANTELGETLYGNRRVCELDVDERVNVYCKDTGVKQHGNKAPLARNLRNWLSGHPTFVVGSPCSSRRSRAKKRNGDATPAAKRSKLDSDITVHAGKDGKAGKANKPPIKTGRRGRPPKWMTAPTPVLGAVGNNKANRAKVKVEPVVVLNRHGHTIKIPEELRPHVQDLNLISSDEQFVEQVELMTRFFLKGSRELANANFRDATVAFDKASLACQRLRTQLDD</sequence>
<evidence type="ECO:0000313" key="7">
    <source>
        <dbReference type="EMBL" id="EDQ93089.1"/>
    </source>
</evidence>
<evidence type="ECO:0000259" key="6">
    <source>
        <dbReference type="SMART" id="SM00592"/>
    </source>
</evidence>
<comment type="subcellular location">
    <subcellularLocation>
        <location evidence="1">Nucleus</location>
    </subcellularLocation>
</comment>
<proteinExistence type="predicted"/>
<dbReference type="GO" id="GO:0005634">
    <property type="term" value="C:nucleus"/>
    <property type="evidence" value="ECO:0007669"/>
    <property type="project" value="UniProtKB-SubCell"/>
</dbReference>
<dbReference type="EMBL" id="CH991543">
    <property type="protein sequence ID" value="EDQ93089.1"/>
    <property type="molecule type" value="Genomic_DNA"/>
</dbReference>
<evidence type="ECO:0000256" key="2">
    <source>
        <dbReference type="ARBA" id="ARBA00023015"/>
    </source>
</evidence>
<dbReference type="Proteomes" id="UP000001357">
    <property type="component" value="Unassembled WGS sequence"/>
</dbReference>
<accession>A9UQQ6</accession>
<dbReference type="Pfam" id="PF07533">
    <property type="entry name" value="BRK"/>
    <property type="match status" value="1"/>
</dbReference>
<evidence type="ECO:0000256" key="3">
    <source>
        <dbReference type="ARBA" id="ARBA00023163"/>
    </source>
</evidence>
<gene>
    <name evidence="7" type="ORF">MONBRDRAFT_35682</name>
</gene>
<evidence type="ECO:0000256" key="1">
    <source>
        <dbReference type="ARBA" id="ARBA00004123"/>
    </source>
</evidence>
<feature type="domain" description="BRK" evidence="6">
    <location>
        <begin position="45"/>
        <end position="94"/>
    </location>
</feature>
<feature type="compositionally biased region" description="Basic and acidic residues" evidence="5">
    <location>
        <begin position="109"/>
        <end position="125"/>
    </location>
</feature>
<feature type="compositionally biased region" description="Basic and acidic residues" evidence="5">
    <location>
        <begin position="1"/>
        <end position="12"/>
    </location>
</feature>
<feature type="region of interest" description="Disordered" evidence="5">
    <location>
        <begin position="86"/>
        <end position="148"/>
    </location>
</feature>
<dbReference type="InterPro" id="IPR037259">
    <property type="entry name" value="BRK_sf"/>
</dbReference>
<protein>
    <recommendedName>
        <fullName evidence="6">BRK domain-containing protein</fullName>
    </recommendedName>
</protein>
<dbReference type="InParanoid" id="A9UQQ6"/>
<keyword evidence="3" id="KW-0804">Transcription</keyword>
<organism evidence="7 8">
    <name type="scientific">Monosiga brevicollis</name>
    <name type="common">Choanoflagellate</name>
    <dbReference type="NCBI Taxonomy" id="81824"/>
    <lineage>
        <taxon>Eukaryota</taxon>
        <taxon>Choanoflagellata</taxon>
        <taxon>Craspedida</taxon>
        <taxon>Salpingoecidae</taxon>
        <taxon>Monosiga</taxon>
    </lineage>
</organism>
<name>A9UQQ6_MONBE</name>
<dbReference type="Gene3D" id="3.40.5.120">
    <property type="match status" value="1"/>
</dbReference>
<dbReference type="RefSeq" id="XP_001742851.1">
    <property type="nucleotide sequence ID" value="XM_001742799.1"/>
</dbReference>
<dbReference type="SUPFAM" id="SSF160481">
    <property type="entry name" value="BRK domain-like"/>
    <property type="match status" value="1"/>
</dbReference>
<dbReference type="InterPro" id="IPR006576">
    <property type="entry name" value="BRK_domain"/>
</dbReference>
<feature type="region of interest" description="Disordered" evidence="5">
    <location>
        <begin position="1"/>
        <end position="21"/>
    </location>
</feature>
<dbReference type="AlphaFoldDB" id="A9UQQ6"/>
<evidence type="ECO:0000313" key="8">
    <source>
        <dbReference type="Proteomes" id="UP000001357"/>
    </source>
</evidence>
<keyword evidence="8" id="KW-1185">Reference proteome</keyword>
<dbReference type="GeneID" id="5887515"/>
<dbReference type="SMART" id="SM00592">
    <property type="entry name" value="BRK"/>
    <property type="match status" value="1"/>
</dbReference>
<evidence type="ECO:0000256" key="4">
    <source>
        <dbReference type="ARBA" id="ARBA00023242"/>
    </source>
</evidence>